<accession>A0A371HMA8</accession>
<dbReference type="PANTHER" id="PTHR33067:SF9">
    <property type="entry name" value="RNA-DIRECTED DNA POLYMERASE"/>
    <property type="match status" value="1"/>
</dbReference>
<dbReference type="EMBL" id="QJKJ01002176">
    <property type="protein sequence ID" value="RDY03926.1"/>
    <property type="molecule type" value="Genomic_DNA"/>
</dbReference>
<dbReference type="Gene3D" id="2.40.70.10">
    <property type="entry name" value="Acid Proteases"/>
    <property type="match status" value="1"/>
</dbReference>
<evidence type="ECO:0000313" key="2">
    <source>
        <dbReference type="Proteomes" id="UP000257109"/>
    </source>
</evidence>
<dbReference type="OrthoDB" id="1934381at2759"/>
<reference evidence="1" key="1">
    <citation type="submission" date="2018-05" db="EMBL/GenBank/DDBJ databases">
        <title>Draft genome of Mucuna pruriens seed.</title>
        <authorList>
            <person name="Nnadi N.E."/>
            <person name="Vos R."/>
            <person name="Hasami M.H."/>
            <person name="Devisetty U.K."/>
            <person name="Aguiy J.C."/>
        </authorList>
    </citation>
    <scope>NUCLEOTIDE SEQUENCE [LARGE SCALE GENOMIC DNA]</scope>
    <source>
        <strain evidence="1">JCA_2017</strain>
    </source>
</reference>
<comment type="caution">
    <text evidence="1">The sequence shown here is derived from an EMBL/GenBank/DDBJ whole genome shotgun (WGS) entry which is preliminary data.</text>
</comment>
<sequence>MPKYAKFLKEIIFNKRKLGEFELMKFNEECSTIVLKRLPSKFKDLESFTIPCIIGNLHFGRALCDLGASINLMSFFVFKKLGMQEPQPTNIPFQLADRTIAQRTIAHTRGKIEDVLVKVDKFIFPADFVILDMEEDKDVPIILGQPFLNIAGTLIDVRQGKLTLRLGDEEVELKVFDSLKSPSTLASCSFILETNPMEALVASTLPREGGKDPPIKGLNEEKEELLRPWKIRTKTPTCRCKVFLEPPTSLLVIISATLTRLIEDRLLRVLIDTKKAFAWTIHDIKGISHTI</sequence>
<name>A0A371HMA8_MUCPR</name>
<protein>
    <submittedName>
        <fullName evidence="1">Uncharacterized protein</fullName>
    </submittedName>
</protein>
<dbReference type="Proteomes" id="UP000257109">
    <property type="component" value="Unassembled WGS sequence"/>
</dbReference>
<gene>
    <name evidence="1" type="ORF">CR513_12419</name>
</gene>
<dbReference type="PANTHER" id="PTHR33067">
    <property type="entry name" value="RNA-DIRECTED DNA POLYMERASE-RELATED"/>
    <property type="match status" value="1"/>
</dbReference>
<dbReference type="InterPro" id="IPR021109">
    <property type="entry name" value="Peptidase_aspartic_dom_sf"/>
</dbReference>
<dbReference type="CDD" id="cd00303">
    <property type="entry name" value="retropepsin_like"/>
    <property type="match status" value="1"/>
</dbReference>
<dbReference type="AlphaFoldDB" id="A0A371HMA8"/>
<evidence type="ECO:0000313" key="1">
    <source>
        <dbReference type="EMBL" id="RDY03926.1"/>
    </source>
</evidence>
<organism evidence="1 2">
    <name type="scientific">Mucuna pruriens</name>
    <name type="common">Velvet bean</name>
    <name type="synonym">Dolichos pruriens</name>
    <dbReference type="NCBI Taxonomy" id="157652"/>
    <lineage>
        <taxon>Eukaryota</taxon>
        <taxon>Viridiplantae</taxon>
        <taxon>Streptophyta</taxon>
        <taxon>Embryophyta</taxon>
        <taxon>Tracheophyta</taxon>
        <taxon>Spermatophyta</taxon>
        <taxon>Magnoliopsida</taxon>
        <taxon>eudicotyledons</taxon>
        <taxon>Gunneridae</taxon>
        <taxon>Pentapetalae</taxon>
        <taxon>rosids</taxon>
        <taxon>fabids</taxon>
        <taxon>Fabales</taxon>
        <taxon>Fabaceae</taxon>
        <taxon>Papilionoideae</taxon>
        <taxon>50 kb inversion clade</taxon>
        <taxon>NPAAA clade</taxon>
        <taxon>indigoferoid/millettioid clade</taxon>
        <taxon>Phaseoleae</taxon>
        <taxon>Mucuna</taxon>
    </lineage>
</organism>
<feature type="non-terminal residue" evidence="1">
    <location>
        <position position="1"/>
    </location>
</feature>
<proteinExistence type="predicted"/>
<keyword evidence="2" id="KW-1185">Reference proteome</keyword>